<dbReference type="Proteomes" id="UP001314170">
    <property type="component" value="Unassembled WGS sequence"/>
</dbReference>
<evidence type="ECO:0000313" key="2">
    <source>
        <dbReference type="Proteomes" id="UP001314170"/>
    </source>
</evidence>
<dbReference type="EMBL" id="CAWUPB010001168">
    <property type="protein sequence ID" value="CAK7345532.1"/>
    <property type="molecule type" value="Genomic_DNA"/>
</dbReference>
<proteinExistence type="predicted"/>
<name>A0AAV1S5X0_9ROSI</name>
<comment type="caution">
    <text evidence="1">The sequence shown here is derived from an EMBL/GenBank/DDBJ whole genome shotgun (WGS) entry which is preliminary data.</text>
</comment>
<dbReference type="AlphaFoldDB" id="A0AAV1S5X0"/>
<sequence length="124" mass="14561">MWETSRFVWETIRRTNVVGKSDGVFEIDLRGKKTIDGQGWSVVMIEWHKYCGCLLRRVEMTSRMCELVYGLRDLFVMIFCKDGGNYGFDDYMVVRGLWLTREGAMSLTMKGYVEMVVYKGLEER</sequence>
<reference evidence="1 2" key="1">
    <citation type="submission" date="2024-01" db="EMBL/GenBank/DDBJ databases">
        <authorList>
            <person name="Waweru B."/>
        </authorList>
    </citation>
    <scope>NUCLEOTIDE SEQUENCE [LARGE SCALE GENOMIC DNA]</scope>
</reference>
<accession>A0AAV1S5X0</accession>
<protein>
    <submittedName>
        <fullName evidence="1">Uncharacterized protein</fullName>
    </submittedName>
</protein>
<organism evidence="1 2">
    <name type="scientific">Dovyalis caffra</name>
    <dbReference type="NCBI Taxonomy" id="77055"/>
    <lineage>
        <taxon>Eukaryota</taxon>
        <taxon>Viridiplantae</taxon>
        <taxon>Streptophyta</taxon>
        <taxon>Embryophyta</taxon>
        <taxon>Tracheophyta</taxon>
        <taxon>Spermatophyta</taxon>
        <taxon>Magnoliopsida</taxon>
        <taxon>eudicotyledons</taxon>
        <taxon>Gunneridae</taxon>
        <taxon>Pentapetalae</taxon>
        <taxon>rosids</taxon>
        <taxon>fabids</taxon>
        <taxon>Malpighiales</taxon>
        <taxon>Salicaceae</taxon>
        <taxon>Flacourtieae</taxon>
        <taxon>Dovyalis</taxon>
    </lineage>
</organism>
<keyword evidence="2" id="KW-1185">Reference proteome</keyword>
<gene>
    <name evidence="1" type="ORF">DCAF_LOCUS18282</name>
</gene>
<evidence type="ECO:0000313" key="1">
    <source>
        <dbReference type="EMBL" id="CAK7345532.1"/>
    </source>
</evidence>